<feature type="transmembrane region" description="Helical" evidence="13">
    <location>
        <begin position="458"/>
        <end position="479"/>
    </location>
</feature>
<dbReference type="PROSITE" id="PS00383">
    <property type="entry name" value="TYR_PHOSPHATASE_1"/>
    <property type="match status" value="1"/>
</dbReference>
<keyword evidence="16" id="KW-1185">Reference proteome</keyword>
<evidence type="ECO:0000256" key="1">
    <source>
        <dbReference type="ARBA" id="ARBA00004240"/>
    </source>
</evidence>
<evidence type="ECO:0000256" key="11">
    <source>
        <dbReference type="PIRSR" id="PIRSR000926-2"/>
    </source>
</evidence>
<evidence type="ECO:0000256" key="8">
    <source>
        <dbReference type="ARBA" id="ARBA00022912"/>
    </source>
</evidence>
<comment type="similarity">
    <text evidence="3">Belongs to the protein-tyrosine phosphatase family. Non-receptor class 1 subfamily.</text>
</comment>
<dbReference type="SMART" id="SM00194">
    <property type="entry name" value="PTPc"/>
    <property type="match status" value="1"/>
</dbReference>
<dbReference type="InterPro" id="IPR016130">
    <property type="entry name" value="Tyr_Pase_AS"/>
</dbReference>
<dbReference type="PANTHER" id="PTHR46047:SF3">
    <property type="entry name" value="TYROSINE-PROTEIN PHOSPHATASE NON-RECEPTOR TYPE 61F"/>
    <property type="match status" value="1"/>
</dbReference>
<dbReference type="GO" id="GO:0005783">
    <property type="term" value="C:endoplasmic reticulum"/>
    <property type="evidence" value="ECO:0007669"/>
    <property type="project" value="UniProtKB-SubCell"/>
</dbReference>
<dbReference type="Proteomes" id="UP000695007">
    <property type="component" value="Unplaced"/>
</dbReference>
<feature type="binding site" evidence="11">
    <location>
        <begin position="228"/>
        <end position="234"/>
    </location>
    <ligand>
        <name>substrate</name>
    </ligand>
</feature>
<dbReference type="GO" id="GO:0048666">
    <property type="term" value="P:neuron development"/>
    <property type="evidence" value="ECO:0007669"/>
    <property type="project" value="UniProtKB-ARBA"/>
</dbReference>
<evidence type="ECO:0000256" key="10">
    <source>
        <dbReference type="PIRSR" id="PIRSR000926-1"/>
    </source>
</evidence>
<comment type="subcellular location">
    <subcellularLocation>
        <location evidence="2">Endomembrane system</location>
    </subcellularLocation>
    <subcellularLocation>
        <location evidence="1">Endoplasmic reticulum</location>
    </subcellularLocation>
</comment>
<dbReference type="Gene3D" id="3.90.190.10">
    <property type="entry name" value="Protein tyrosine phosphatase superfamily"/>
    <property type="match status" value="1"/>
</dbReference>
<keyword evidence="5" id="KW-0597">Phosphoprotein</keyword>
<dbReference type="PROSITE" id="PS50055">
    <property type="entry name" value="TYR_PHOSPHATASE_PTP"/>
    <property type="match status" value="1"/>
</dbReference>
<keyword evidence="8" id="KW-0904">Protein phosphatase</keyword>
<dbReference type="InterPro" id="IPR000242">
    <property type="entry name" value="PTP_cat"/>
</dbReference>
<feature type="active site" description="Phosphocysteine intermediate" evidence="10">
    <location>
        <position position="228"/>
    </location>
</feature>
<organism evidence="16 17">
    <name type="scientific">Ceratosolen solmsi marchali</name>
    <dbReference type="NCBI Taxonomy" id="326594"/>
    <lineage>
        <taxon>Eukaryota</taxon>
        <taxon>Metazoa</taxon>
        <taxon>Ecdysozoa</taxon>
        <taxon>Arthropoda</taxon>
        <taxon>Hexapoda</taxon>
        <taxon>Insecta</taxon>
        <taxon>Pterygota</taxon>
        <taxon>Neoptera</taxon>
        <taxon>Endopterygota</taxon>
        <taxon>Hymenoptera</taxon>
        <taxon>Apocrita</taxon>
        <taxon>Proctotrupomorpha</taxon>
        <taxon>Chalcidoidea</taxon>
        <taxon>Agaonidae</taxon>
        <taxon>Agaoninae</taxon>
        <taxon>Ceratosolen</taxon>
    </lineage>
</organism>
<evidence type="ECO:0000256" key="9">
    <source>
        <dbReference type="ARBA" id="ARBA00023136"/>
    </source>
</evidence>
<dbReference type="PIRSF" id="PIRSF000926">
    <property type="entry name" value="Tyr-Ptase_nr1"/>
    <property type="match status" value="1"/>
</dbReference>
<dbReference type="Pfam" id="PF00102">
    <property type="entry name" value="Y_phosphatase"/>
    <property type="match status" value="1"/>
</dbReference>
<dbReference type="AlphaFoldDB" id="A0AAJ6VKZ4"/>
<gene>
    <name evidence="17" type="primary">LOC105360078</name>
</gene>
<evidence type="ECO:0000256" key="13">
    <source>
        <dbReference type="SAM" id="Phobius"/>
    </source>
</evidence>
<evidence type="ECO:0000256" key="4">
    <source>
        <dbReference type="ARBA" id="ARBA00013064"/>
    </source>
</evidence>
<dbReference type="PRINTS" id="PR00700">
    <property type="entry name" value="PRTYPHPHTASE"/>
</dbReference>
<keyword evidence="6" id="KW-0378">Hydrolase</keyword>
<evidence type="ECO:0000256" key="7">
    <source>
        <dbReference type="ARBA" id="ARBA00022824"/>
    </source>
</evidence>
<proteinExistence type="inferred from homology"/>
<keyword evidence="9 13" id="KW-0472">Membrane</keyword>
<dbReference type="RefSeq" id="XP_011495159.1">
    <property type="nucleotide sequence ID" value="XM_011496857.1"/>
</dbReference>
<dbReference type="GO" id="GO:0019901">
    <property type="term" value="F:protein kinase binding"/>
    <property type="evidence" value="ECO:0007669"/>
    <property type="project" value="TreeGrafter"/>
</dbReference>
<evidence type="ECO:0000256" key="5">
    <source>
        <dbReference type="ARBA" id="ARBA00022553"/>
    </source>
</evidence>
<keyword evidence="13" id="KW-0812">Transmembrane</keyword>
<accession>A0AAJ6VKZ4</accession>
<feature type="binding site" evidence="11">
    <location>
        <position position="194"/>
    </location>
    <ligand>
        <name>substrate</name>
    </ligand>
</feature>
<evidence type="ECO:0000313" key="16">
    <source>
        <dbReference type="Proteomes" id="UP000695007"/>
    </source>
</evidence>
<dbReference type="InterPro" id="IPR029021">
    <property type="entry name" value="Prot-tyrosine_phosphatase-like"/>
</dbReference>
<feature type="compositionally biased region" description="Polar residues" evidence="12">
    <location>
        <begin position="374"/>
        <end position="395"/>
    </location>
</feature>
<dbReference type="EC" id="3.1.3.48" evidence="4"/>
<dbReference type="InterPro" id="IPR012265">
    <property type="entry name" value="Ptpn1/Ptpn2"/>
</dbReference>
<dbReference type="GO" id="GO:0070373">
    <property type="term" value="P:negative regulation of ERK1 and ERK2 cascade"/>
    <property type="evidence" value="ECO:0007669"/>
    <property type="project" value="TreeGrafter"/>
</dbReference>
<evidence type="ECO:0000256" key="3">
    <source>
        <dbReference type="ARBA" id="ARBA00009701"/>
    </source>
</evidence>
<evidence type="ECO:0000259" key="14">
    <source>
        <dbReference type="PROSITE" id="PS50055"/>
    </source>
</evidence>
<dbReference type="CDD" id="cd14545">
    <property type="entry name" value="PTPc-N1_2"/>
    <property type="match status" value="1"/>
</dbReference>
<feature type="binding site" evidence="11">
    <location>
        <position position="274"/>
    </location>
    <ligand>
        <name>substrate</name>
    </ligand>
</feature>
<dbReference type="CTD" id="38160"/>
<evidence type="ECO:0000256" key="2">
    <source>
        <dbReference type="ARBA" id="ARBA00004308"/>
    </source>
</evidence>
<evidence type="ECO:0000313" key="17">
    <source>
        <dbReference type="RefSeq" id="XP_011495159.1"/>
    </source>
</evidence>
<keyword evidence="7" id="KW-0256">Endoplasmic reticulum</keyword>
<dbReference type="InterPro" id="IPR000387">
    <property type="entry name" value="Tyr_Pase_dom"/>
</dbReference>
<dbReference type="GO" id="GO:0009653">
    <property type="term" value="P:anatomical structure morphogenesis"/>
    <property type="evidence" value="ECO:0007669"/>
    <property type="project" value="UniProtKB-ARBA"/>
</dbReference>
<protein>
    <recommendedName>
        <fullName evidence="4">protein-tyrosine-phosphatase</fullName>
        <ecNumber evidence="4">3.1.3.48</ecNumber>
    </recommendedName>
</protein>
<dbReference type="SMART" id="SM00404">
    <property type="entry name" value="PTPc_motif"/>
    <property type="match status" value="1"/>
</dbReference>
<dbReference type="GeneID" id="105360078"/>
<evidence type="ECO:0000256" key="6">
    <source>
        <dbReference type="ARBA" id="ARBA00022801"/>
    </source>
</evidence>
<evidence type="ECO:0000256" key="12">
    <source>
        <dbReference type="SAM" id="MobiDB-lite"/>
    </source>
</evidence>
<dbReference type="GO" id="GO:0046426">
    <property type="term" value="P:negative regulation of receptor signaling pathway via JAK-STAT"/>
    <property type="evidence" value="ECO:0007669"/>
    <property type="project" value="TreeGrafter"/>
</dbReference>
<feature type="domain" description="Tyrosine specific protein phosphatases" evidence="15">
    <location>
        <begin position="202"/>
        <end position="280"/>
    </location>
</feature>
<sequence length="483" mass="54567">MTSSETPTTSNVETEYLEINSKNAWPMLYQYTRNECSHFEYTYDESTKPQNRSLNRYRDVWPYDHTRIVLKKGPCDYINANIVRMERAQRQYILTQGPLPNTISHFWLMVWEQNSKAIIMLNKVIEKNQVKCHQYWPLDGSSDHTMNLTDVDLKVEYISKTESSDYTICTLRLTDTESQKSRDILHFHYTTWPDFGVPRSPAAFLRFLADVRQSGALDQNVGPPIVHCSAGIGRSGTFCLVDTCLVLIEENGLNSVNVREVLIEMRQSRMGLIQTPDQLRFSYAAIIVGSKQLPLNNNVDNSEIGNAQNDIYSFNYTTPEVTEVVEQPPLPPPRGESLTRSMMSDSTPGPITDNENSGNKPPDKPLPCEPSAGIDSNSTGSSNHVGEQNASSGDASTKRSKSDGDNSFQTNSPPSSPDSKNELRRRRMEKKDRIDAQVREMKRRQKQSEDWQKLKRSLFSPLSLGLGAAIVGGSVLAYYNMQN</sequence>
<feature type="compositionally biased region" description="Basic and acidic residues" evidence="12">
    <location>
        <begin position="429"/>
        <end position="452"/>
    </location>
</feature>
<feature type="domain" description="Tyrosine-protein phosphatase" evidence="14">
    <location>
        <begin position="12"/>
        <end position="289"/>
    </location>
</feature>
<dbReference type="PROSITE" id="PS50056">
    <property type="entry name" value="TYR_PHOSPHATASE_2"/>
    <property type="match status" value="1"/>
</dbReference>
<feature type="region of interest" description="Disordered" evidence="12">
    <location>
        <begin position="322"/>
        <end position="452"/>
    </location>
</feature>
<dbReference type="SUPFAM" id="SSF52799">
    <property type="entry name" value="(Phosphotyrosine protein) phosphatases II"/>
    <property type="match status" value="1"/>
</dbReference>
<reference evidence="17" key="1">
    <citation type="submission" date="2025-08" db="UniProtKB">
        <authorList>
            <consortium name="RefSeq"/>
        </authorList>
    </citation>
    <scope>IDENTIFICATION</scope>
</reference>
<keyword evidence="13" id="KW-1133">Transmembrane helix</keyword>
<dbReference type="KEGG" id="csol:105360078"/>
<dbReference type="InterPro" id="IPR003595">
    <property type="entry name" value="Tyr_Pase_cat"/>
</dbReference>
<evidence type="ECO:0000259" key="15">
    <source>
        <dbReference type="PROSITE" id="PS50056"/>
    </source>
</evidence>
<dbReference type="GO" id="GO:0005634">
    <property type="term" value="C:nucleus"/>
    <property type="evidence" value="ECO:0007669"/>
    <property type="project" value="TreeGrafter"/>
</dbReference>
<dbReference type="GO" id="GO:0004726">
    <property type="term" value="F:non-membrane spanning protein tyrosine phosphatase activity"/>
    <property type="evidence" value="ECO:0007669"/>
    <property type="project" value="TreeGrafter"/>
</dbReference>
<dbReference type="PANTHER" id="PTHR46047">
    <property type="entry name" value="TYROSINE-PROTEIN PHOSPHATASE NON-RECEPTOR TYPE 61F"/>
    <property type="match status" value="1"/>
</dbReference>
<feature type="compositionally biased region" description="Polar residues" evidence="12">
    <location>
        <begin position="338"/>
        <end position="359"/>
    </location>
</feature>
<dbReference type="InterPro" id="IPR051985">
    <property type="entry name" value="NR_tyrosine_phosphatase"/>
</dbReference>
<name>A0AAJ6VKZ4_9HYME</name>